<gene>
    <name evidence="2" type="ORF">ALEPTO_LOCUS12765</name>
</gene>
<feature type="compositionally biased region" description="Polar residues" evidence="1">
    <location>
        <begin position="31"/>
        <end position="53"/>
    </location>
</feature>
<reference evidence="2" key="1">
    <citation type="submission" date="2021-06" db="EMBL/GenBank/DDBJ databases">
        <authorList>
            <person name="Kallberg Y."/>
            <person name="Tangrot J."/>
            <person name="Rosling A."/>
        </authorList>
    </citation>
    <scope>NUCLEOTIDE SEQUENCE</scope>
    <source>
        <strain evidence="2">FL130A</strain>
    </source>
</reference>
<feature type="compositionally biased region" description="Basic residues" evidence="1">
    <location>
        <begin position="62"/>
        <end position="79"/>
    </location>
</feature>
<dbReference type="InterPro" id="IPR011333">
    <property type="entry name" value="SKP1/BTB/POZ_sf"/>
</dbReference>
<dbReference type="PANTHER" id="PTHR47369:SF2">
    <property type="entry name" value="BTB_POZ DOMAIN-CONTAINING PROTEIN 2"/>
    <property type="match status" value="1"/>
</dbReference>
<protein>
    <submittedName>
        <fullName evidence="2">3854_t:CDS:1</fullName>
    </submittedName>
</protein>
<evidence type="ECO:0000313" key="3">
    <source>
        <dbReference type="Proteomes" id="UP000789508"/>
    </source>
</evidence>
<feature type="non-terminal residue" evidence="2">
    <location>
        <position position="1"/>
    </location>
</feature>
<evidence type="ECO:0000256" key="1">
    <source>
        <dbReference type="SAM" id="MobiDB-lite"/>
    </source>
</evidence>
<feature type="compositionally biased region" description="Polar residues" evidence="1">
    <location>
        <begin position="80"/>
        <end position="96"/>
    </location>
</feature>
<accession>A0A9N9NIK2</accession>
<dbReference type="Gene3D" id="3.30.710.10">
    <property type="entry name" value="Potassium Channel Kv1.1, Chain A"/>
    <property type="match status" value="1"/>
</dbReference>
<dbReference type="AlphaFoldDB" id="A0A9N9NIK2"/>
<dbReference type="PANTHER" id="PTHR47369">
    <property type="entry name" value="BTB/POZ DOMAIN-CONTAINING PROTEIN"/>
    <property type="match status" value="1"/>
</dbReference>
<comment type="caution">
    <text evidence="2">The sequence shown here is derived from an EMBL/GenBank/DDBJ whole genome shotgun (WGS) entry which is preliminary data.</text>
</comment>
<dbReference type="Proteomes" id="UP000789508">
    <property type="component" value="Unassembled WGS sequence"/>
</dbReference>
<feature type="region of interest" description="Disordered" evidence="1">
    <location>
        <begin position="29"/>
        <end position="96"/>
    </location>
</feature>
<dbReference type="OrthoDB" id="6359943at2759"/>
<keyword evidence="3" id="KW-1185">Reference proteome</keyword>
<evidence type="ECO:0000313" key="2">
    <source>
        <dbReference type="EMBL" id="CAG8735108.1"/>
    </source>
</evidence>
<feature type="non-terminal residue" evidence="2">
    <location>
        <position position="409"/>
    </location>
</feature>
<dbReference type="EMBL" id="CAJVPS010032415">
    <property type="protein sequence ID" value="CAG8735108.1"/>
    <property type="molecule type" value="Genomic_DNA"/>
</dbReference>
<organism evidence="2 3">
    <name type="scientific">Ambispora leptoticha</name>
    <dbReference type="NCBI Taxonomy" id="144679"/>
    <lineage>
        <taxon>Eukaryota</taxon>
        <taxon>Fungi</taxon>
        <taxon>Fungi incertae sedis</taxon>
        <taxon>Mucoromycota</taxon>
        <taxon>Glomeromycotina</taxon>
        <taxon>Glomeromycetes</taxon>
        <taxon>Archaeosporales</taxon>
        <taxon>Ambisporaceae</taxon>
        <taxon>Ambispora</taxon>
    </lineage>
</organism>
<proteinExistence type="predicted"/>
<sequence length="409" mass="47216">GESGVGNGSLRSAFRLNQQRTMDPIAFGNILPQQQSTKHPAVTRRQSSNMNANEKSKSTRDKNRRFKKNRSSKVPKHQPNKNLTANASMKKNASTHPSAMFSMQQERQYQAKNINQRQVVQPLFPIPPNKLYIFMKKIGTVDRHFSDISLKVEHSTFKQHYHLNAINIARSPFIYDALNNSSSDEITLFLDVANITPEAIRICFAHMIEPSLHRINPSNARNVFAAAYYLGTKDICAWSLEIMKKDINQKTVISYVEFFKEHYQEYAVPIEDSCYAFLVRKLPRVFQAFKSNTNNTNHLHEGQNVCKLQSGSGFCHNHGYQELLNIYAQLPFTWVKRILESKNLDVTSNMRYKFAKDLIAKRLEHKTANNSEFVYLTFGTQHYQNITLVEKPRDLQKGSRRVLFKVPNR</sequence>
<name>A0A9N9NIK2_9GLOM</name>